<dbReference type="EMBL" id="LGRX02015817">
    <property type="protein sequence ID" value="KAK3262990.1"/>
    <property type="molecule type" value="Genomic_DNA"/>
</dbReference>
<sequence length="104" mass="11894">MLPRSLIGFPARALNEIRADHLAAIYAGDDWMLFDFWFRHWWPLLLCPDGVHFASFVVDWKELPTDSVEPLFRPVAGRTNEVAAGPPSFRVPTLNIDGCRERDV</sequence>
<evidence type="ECO:0000313" key="2">
    <source>
        <dbReference type="Proteomes" id="UP001190700"/>
    </source>
</evidence>
<dbReference type="AlphaFoldDB" id="A0AAE0FNM1"/>
<organism evidence="1 2">
    <name type="scientific">Cymbomonas tetramitiformis</name>
    <dbReference type="NCBI Taxonomy" id="36881"/>
    <lineage>
        <taxon>Eukaryota</taxon>
        <taxon>Viridiplantae</taxon>
        <taxon>Chlorophyta</taxon>
        <taxon>Pyramimonadophyceae</taxon>
        <taxon>Pyramimonadales</taxon>
        <taxon>Pyramimonadaceae</taxon>
        <taxon>Cymbomonas</taxon>
    </lineage>
</organism>
<accession>A0AAE0FNM1</accession>
<protein>
    <submittedName>
        <fullName evidence="1">Uncharacterized protein</fullName>
    </submittedName>
</protein>
<gene>
    <name evidence="1" type="ORF">CYMTET_28181</name>
</gene>
<proteinExistence type="predicted"/>
<name>A0AAE0FNM1_9CHLO</name>
<dbReference type="Proteomes" id="UP001190700">
    <property type="component" value="Unassembled WGS sequence"/>
</dbReference>
<evidence type="ECO:0000313" key="1">
    <source>
        <dbReference type="EMBL" id="KAK3262990.1"/>
    </source>
</evidence>
<comment type="caution">
    <text evidence="1">The sequence shown here is derived from an EMBL/GenBank/DDBJ whole genome shotgun (WGS) entry which is preliminary data.</text>
</comment>
<reference evidence="1 2" key="1">
    <citation type="journal article" date="2015" name="Genome Biol. Evol.">
        <title>Comparative Genomics of a Bacterivorous Green Alga Reveals Evolutionary Causalities and Consequences of Phago-Mixotrophic Mode of Nutrition.</title>
        <authorList>
            <person name="Burns J.A."/>
            <person name="Paasch A."/>
            <person name="Narechania A."/>
            <person name="Kim E."/>
        </authorList>
    </citation>
    <scope>NUCLEOTIDE SEQUENCE [LARGE SCALE GENOMIC DNA]</scope>
    <source>
        <strain evidence="1 2">PLY_AMNH</strain>
    </source>
</reference>
<keyword evidence="2" id="KW-1185">Reference proteome</keyword>